<comment type="subcellular location">
    <subcellularLocation>
        <location evidence="5">Cytoplasm</location>
    </subcellularLocation>
</comment>
<proteinExistence type="inferred from homology"/>
<evidence type="ECO:0000313" key="9">
    <source>
        <dbReference type="Proteomes" id="UP000234335"/>
    </source>
</evidence>
<name>A0A2I1M9D1_9FIRM</name>
<keyword evidence="5" id="KW-0963">Cytoplasm</keyword>
<dbReference type="RefSeq" id="WP_101539852.1">
    <property type="nucleotide sequence ID" value="NZ_PKGS01000002.1"/>
</dbReference>
<dbReference type="Pfam" id="PF03462">
    <property type="entry name" value="PCRF"/>
    <property type="match status" value="1"/>
</dbReference>
<dbReference type="GO" id="GO:0005737">
    <property type="term" value="C:cytoplasm"/>
    <property type="evidence" value="ECO:0007669"/>
    <property type="project" value="UniProtKB-SubCell"/>
</dbReference>
<comment type="caution">
    <text evidence="8">The sequence shown here is derived from an EMBL/GenBank/DDBJ whole genome shotgun (WGS) entry which is preliminary data.</text>
</comment>
<keyword evidence="3 5" id="KW-0488">Methylation</keyword>
<comment type="PTM">
    <text evidence="5">Methylated by PrmC. Methylation increases the termination efficiency of RF2.</text>
</comment>
<dbReference type="Gene3D" id="3.30.160.20">
    <property type="match status" value="1"/>
</dbReference>
<keyword evidence="4 5" id="KW-0648">Protein biosynthesis</keyword>
<reference evidence="8 9" key="1">
    <citation type="submission" date="2017-12" db="EMBL/GenBank/DDBJ databases">
        <title>Phylogenetic diversity of female urinary microbiome.</title>
        <authorList>
            <person name="Thomas-White K."/>
            <person name="Wolfe A.J."/>
        </authorList>
    </citation>
    <scope>NUCLEOTIDE SEQUENCE [LARGE SCALE GENOMIC DNA]</scope>
    <source>
        <strain evidence="8 9">UMB0119</strain>
    </source>
</reference>
<evidence type="ECO:0000256" key="1">
    <source>
        <dbReference type="ARBA" id="ARBA00002613"/>
    </source>
</evidence>
<dbReference type="SMART" id="SM00937">
    <property type="entry name" value="PCRF"/>
    <property type="match status" value="1"/>
</dbReference>
<accession>A0A2I1M9D1</accession>
<evidence type="ECO:0000256" key="4">
    <source>
        <dbReference type="ARBA" id="ARBA00022917"/>
    </source>
</evidence>
<comment type="similarity">
    <text evidence="2 5">Belongs to the prokaryotic/mitochondrial release factor family.</text>
</comment>
<organism evidence="8 9">
    <name type="scientific">Anaerococcus octavius</name>
    <dbReference type="NCBI Taxonomy" id="54007"/>
    <lineage>
        <taxon>Bacteria</taxon>
        <taxon>Bacillati</taxon>
        <taxon>Bacillota</taxon>
        <taxon>Tissierellia</taxon>
        <taxon>Tissierellales</taxon>
        <taxon>Peptoniphilaceae</taxon>
        <taxon>Anaerococcus</taxon>
    </lineage>
</organism>
<evidence type="ECO:0000256" key="6">
    <source>
        <dbReference type="NCBIfam" id="TIGR00020"/>
    </source>
</evidence>
<keyword evidence="9" id="KW-1185">Reference proteome</keyword>
<dbReference type="InterPro" id="IPR005139">
    <property type="entry name" value="PCRF"/>
</dbReference>
<dbReference type="PANTHER" id="PTHR43116:SF3">
    <property type="entry name" value="CLASS I PEPTIDE CHAIN RELEASE FACTOR"/>
    <property type="match status" value="1"/>
</dbReference>
<dbReference type="HAMAP" id="MF_00094">
    <property type="entry name" value="Rel_fac_2"/>
    <property type="match status" value="1"/>
</dbReference>
<evidence type="ECO:0000313" key="8">
    <source>
        <dbReference type="EMBL" id="PKZ16753.1"/>
    </source>
</evidence>
<dbReference type="PROSITE" id="PS00745">
    <property type="entry name" value="RF_PROK_I"/>
    <property type="match status" value="1"/>
</dbReference>
<dbReference type="PANTHER" id="PTHR43116">
    <property type="entry name" value="PEPTIDE CHAIN RELEASE FACTOR 2"/>
    <property type="match status" value="1"/>
</dbReference>
<dbReference type="InterPro" id="IPR004374">
    <property type="entry name" value="PrfB"/>
</dbReference>
<feature type="modified residue" description="N5-methylglutamine" evidence="5">
    <location>
        <position position="254"/>
    </location>
</feature>
<dbReference type="EMBL" id="PKGS01000002">
    <property type="protein sequence ID" value="PKZ16753.1"/>
    <property type="molecule type" value="Genomic_DNA"/>
</dbReference>
<feature type="domain" description="Prokaryotic-type class I peptide chain release factors" evidence="7">
    <location>
        <begin position="247"/>
        <end position="263"/>
    </location>
</feature>
<dbReference type="GO" id="GO:0016149">
    <property type="term" value="F:translation release factor activity, codon specific"/>
    <property type="evidence" value="ECO:0007669"/>
    <property type="project" value="UniProtKB-UniRule"/>
</dbReference>
<dbReference type="FunFam" id="3.30.160.20:FF:000004">
    <property type="entry name" value="Peptide chain release factor 1"/>
    <property type="match status" value="1"/>
</dbReference>
<gene>
    <name evidence="5" type="primary">prfB</name>
    <name evidence="8" type="ORF">CYJ34_02925</name>
</gene>
<protein>
    <recommendedName>
        <fullName evidence="5 6">Peptide chain release factor 2</fullName>
        <shortName evidence="5">RF-2</shortName>
    </recommendedName>
</protein>
<dbReference type="InterPro" id="IPR045853">
    <property type="entry name" value="Pep_chain_release_fac_I_sf"/>
</dbReference>
<sequence length="371" mass="41900">MAEIYQLRETIEELSETMKLIGDSLDPENLENEVKDLEKKTFATDFWDDSDKAQAIMADLAAKKDDLEKYQEITTALNDNIDLIDLVEMSDNQEQETIGQIENDLGNLKKEVSSMKLKTQLDGEYDKNNAYMSINAGAGGLEATDWAEMLLRMYKRYFDHNGFKYELTDINNEEAGGIKSATLKVSGSYAYGYLKGEKGVHRLVRISPFDSGARRHTSFASVDIFPELPNNTDVEIDPNDLRVDTYRASGAGGQHVNKTDSAVRITHIPTGVVASSQAERSQILNRETAMKLLLSKLIQIKEEEQREKISDIQGKYTQIAWGSQIRSYVFQPYTLVKDHRTNYEVGNIEAVMDGDIQDFIDAYLAESNKEN</sequence>
<dbReference type="AlphaFoldDB" id="A0A2I1M9D1"/>
<dbReference type="Pfam" id="PF00472">
    <property type="entry name" value="RF-1"/>
    <property type="match status" value="1"/>
</dbReference>
<evidence type="ECO:0000256" key="5">
    <source>
        <dbReference type="HAMAP-Rule" id="MF_00094"/>
    </source>
</evidence>
<dbReference type="SUPFAM" id="SSF75620">
    <property type="entry name" value="Release factor"/>
    <property type="match status" value="1"/>
</dbReference>
<dbReference type="InterPro" id="IPR000352">
    <property type="entry name" value="Pep_chain_release_fac_I"/>
</dbReference>
<evidence type="ECO:0000256" key="3">
    <source>
        <dbReference type="ARBA" id="ARBA00022481"/>
    </source>
</evidence>
<evidence type="ECO:0000259" key="7">
    <source>
        <dbReference type="PROSITE" id="PS00745"/>
    </source>
</evidence>
<comment type="function">
    <text evidence="1 5">Peptide chain release factor 2 directs the termination of translation in response to the peptide chain termination codons UGA and UAA.</text>
</comment>
<dbReference type="Gene3D" id="1.20.58.410">
    <property type="entry name" value="Release factor"/>
    <property type="match status" value="1"/>
</dbReference>
<dbReference type="NCBIfam" id="TIGR00020">
    <property type="entry name" value="prfB"/>
    <property type="match status" value="1"/>
</dbReference>
<evidence type="ECO:0000256" key="2">
    <source>
        <dbReference type="ARBA" id="ARBA00010835"/>
    </source>
</evidence>
<dbReference type="Proteomes" id="UP000234335">
    <property type="component" value="Unassembled WGS sequence"/>
</dbReference>
<dbReference type="Gene3D" id="3.30.70.1660">
    <property type="match status" value="1"/>
</dbReference>